<proteinExistence type="predicted"/>
<evidence type="ECO:0008006" key="4">
    <source>
        <dbReference type="Google" id="ProtNLM"/>
    </source>
</evidence>
<evidence type="ECO:0000313" key="2">
    <source>
        <dbReference type="EMBL" id="KAJ5379357.1"/>
    </source>
</evidence>
<evidence type="ECO:0000313" key="3">
    <source>
        <dbReference type="Proteomes" id="UP001147747"/>
    </source>
</evidence>
<gene>
    <name evidence="2" type="ORF">N7509_012476</name>
</gene>
<dbReference type="AlphaFoldDB" id="A0A9W9SJ05"/>
<comment type="caution">
    <text evidence="2">The sequence shown here is derived from an EMBL/GenBank/DDBJ whole genome shotgun (WGS) entry which is preliminary data.</text>
</comment>
<sequence length="361" mass="39872">MIVSTLIASLAIAFPTLALPTTSPPTNLQSSDHAVPGESAFFNTYSGKYTPIAVEYFRVIAATSSGPAGPDDLLFQNLLSAEWAIYTFYQQAAEAFSFSSFTKLGLPNSTYQRILEIRDNEAGHLRIFQDQISKNSIKPGPCKYRYGFNNDPQTWLALQVYLEVSSMAFLTGLARQANLNVSKSALMAIGEVETRHNVWSLIDIWNTSPFSGPSDTVYPYPNQILDSTNAFIIPGSCPDENPIYPSPRQDLPQLAFSKNGTTARPGSELRFVFDDEKTAPKFDHEKEYYAVFYHGLNTVSVPYDPKKNVVKIPSHFDRDSGIIIVSIADQRDAPTEESVVAGPLIILEQPGRLTLKEPSAV</sequence>
<accession>A0A9W9SJ05</accession>
<dbReference type="GeneID" id="81376093"/>
<feature type="signal peptide" evidence="1">
    <location>
        <begin position="1"/>
        <end position="18"/>
    </location>
</feature>
<feature type="chain" id="PRO_5040860891" description="Stress response protein rds1p" evidence="1">
    <location>
        <begin position="19"/>
        <end position="361"/>
    </location>
</feature>
<evidence type="ECO:0000256" key="1">
    <source>
        <dbReference type="SAM" id="SignalP"/>
    </source>
</evidence>
<dbReference type="Proteomes" id="UP001147747">
    <property type="component" value="Unassembled WGS sequence"/>
</dbReference>
<dbReference type="OrthoDB" id="1001765at2759"/>
<dbReference type="SUPFAM" id="SSF47240">
    <property type="entry name" value="Ferritin-like"/>
    <property type="match status" value="1"/>
</dbReference>
<organism evidence="2 3">
    <name type="scientific">Penicillium cosmopolitanum</name>
    <dbReference type="NCBI Taxonomy" id="1131564"/>
    <lineage>
        <taxon>Eukaryota</taxon>
        <taxon>Fungi</taxon>
        <taxon>Dikarya</taxon>
        <taxon>Ascomycota</taxon>
        <taxon>Pezizomycotina</taxon>
        <taxon>Eurotiomycetes</taxon>
        <taxon>Eurotiomycetidae</taxon>
        <taxon>Eurotiales</taxon>
        <taxon>Aspergillaceae</taxon>
        <taxon>Penicillium</taxon>
    </lineage>
</organism>
<reference evidence="2" key="1">
    <citation type="submission" date="2022-12" db="EMBL/GenBank/DDBJ databases">
        <authorList>
            <person name="Petersen C."/>
        </authorList>
    </citation>
    <scope>NUCLEOTIDE SEQUENCE</scope>
    <source>
        <strain evidence="2">IBT 29677</strain>
    </source>
</reference>
<dbReference type="RefSeq" id="XP_056483143.1">
    <property type="nucleotide sequence ID" value="XM_056637113.1"/>
</dbReference>
<keyword evidence="3" id="KW-1185">Reference proteome</keyword>
<name>A0A9W9SJ05_9EURO</name>
<dbReference type="EMBL" id="JAPZBU010000011">
    <property type="protein sequence ID" value="KAJ5379357.1"/>
    <property type="molecule type" value="Genomic_DNA"/>
</dbReference>
<dbReference type="InterPro" id="IPR009078">
    <property type="entry name" value="Ferritin-like_SF"/>
</dbReference>
<keyword evidence="1" id="KW-0732">Signal</keyword>
<reference evidence="2" key="2">
    <citation type="journal article" date="2023" name="IMA Fungus">
        <title>Comparative genomic study of the Penicillium genus elucidates a diverse pangenome and 15 lateral gene transfer events.</title>
        <authorList>
            <person name="Petersen C."/>
            <person name="Sorensen T."/>
            <person name="Nielsen M.R."/>
            <person name="Sondergaard T.E."/>
            <person name="Sorensen J.L."/>
            <person name="Fitzpatrick D.A."/>
            <person name="Frisvad J.C."/>
            <person name="Nielsen K.L."/>
        </authorList>
    </citation>
    <scope>NUCLEOTIDE SEQUENCE</scope>
    <source>
        <strain evidence="2">IBT 29677</strain>
    </source>
</reference>
<protein>
    <recommendedName>
        <fullName evidence="4">Stress response protein rds1p</fullName>
    </recommendedName>
</protein>
<dbReference type="Pfam" id="PF13668">
    <property type="entry name" value="Ferritin_2"/>
    <property type="match status" value="1"/>
</dbReference>